<accession>A0A0B7ACF9</accession>
<dbReference type="EMBL" id="HACG01030775">
    <property type="protein sequence ID" value="CEK77640.1"/>
    <property type="molecule type" value="Transcribed_RNA"/>
</dbReference>
<organism evidence="1">
    <name type="scientific">Arion vulgaris</name>
    <dbReference type="NCBI Taxonomy" id="1028688"/>
    <lineage>
        <taxon>Eukaryota</taxon>
        <taxon>Metazoa</taxon>
        <taxon>Spiralia</taxon>
        <taxon>Lophotrochozoa</taxon>
        <taxon>Mollusca</taxon>
        <taxon>Gastropoda</taxon>
        <taxon>Heterobranchia</taxon>
        <taxon>Euthyneura</taxon>
        <taxon>Panpulmonata</taxon>
        <taxon>Eupulmonata</taxon>
        <taxon>Stylommatophora</taxon>
        <taxon>Helicina</taxon>
        <taxon>Arionoidea</taxon>
        <taxon>Arionidae</taxon>
        <taxon>Arion</taxon>
    </lineage>
</organism>
<sequence length="68" mass="8087">MFICCHRLGFCLYLCPRYTDGVKWLERLLKIERDPNAVGPNEKNECPVVSLLREDVVQKRPRYLFSTR</sequence>
<protein>
    <submittedName>
        <fullName evidence="1">Uncharacterized protein</fullName>
    </submittedName>
</protein>
<reference evidence="1" key="1">
    <citation type="submission" date="2014-12" db="EMBL/GenBank/DDBJ databases">
        <title>Insight into the proteome of Arion vulgaris.</title>
        <authorList>
            <person name="Aradska J."/>
            <person name="Bulat T."/>
            <person name="Smidak R."/>
            <person name="Sarate P."/>
            <person name="Gangsoo J."/>
            <person name="Sialana F."/>
            <person name="Bilban M."/>
            <person name="Lubec G."/>
        </authorList>
    </citation>
    <scope>NUCLEOTIDE SEQUENCE</scope>
    <source>
        <tissue evidence="1">Skin</tissue>
    </source>
</reference>
<gene>
    <name evidence="1" type="primary">ORF105842</name>
</gene>
<name>A0A0B7ACF9_9EUPU</name>
<evidence type="ECO:0000313" key="1">
    <source>
        <dbReference type="EMBL" id="CEK77640.1"/>
    </source>
</evidence>
<dbReference type="AlphaFoldDB" id="A0A0B7ACF9"/>
<proteinExistence type="predicted"/>